<comment type="subcellular location">
    <subcellularLocation>
        <location evidence="9">Cell membrane</location>
        <topology evidence="9">Single-pass membrane protein</topology>
    </subcellularLocation>
    <subcellularLocation>
        <location evidence="1">Membrane</location>
    </subcellularLocation>
</comment>
<dbReference type="GO" id="GO:0065002">
    <property type="term" value="P:intracellular protein transmembrane transport"/>
    <property type="evidence" value="ECO:0007669"/>
    <property type="project" value="UniProtKB-UniRule"/>
</dbReference>
<keyword evidence="6 9" id="KW-1133">Transmembrane helix</keyword>
<dbReference type="EMBL" id="FNJI01000014">
    <property type="protein sequence ID" value="SDP26119.1"/>
    <property type="molecule type" value="Genomic_DNA"/>
</dbReference>
<keyword evidence="5 9" id="KW-0653">Protein transport</keyword>
<sequence>MAAKGKSKNKGAVKTEKMSVFSPTQIKTFFGEVKTEFMKIVWPDKKMTLGLTGIVVVLALVLSIYLGSVDLLLGKVVSSFLR</sequence>
<dbReference type="PANTHER" id="PTHR33910">
    <property type="entry name" value="PROTEIN TRANSLOCASE SUBUNIT SECE"/>
    <property type="match status" value="1"/>
</dbReference>
<evidence type="ECO:0000256" key="7">
    <source>
        <dbReference type="ARBA" id="ARBA00023010"/>
    </source>
</evidence>
<dbReference type="GO" id="GO:0043952">
    <property type="term" value="P:protein transport by the Sec complex"/>
    <property type="evidence" value="ECO:0007669"/>
    <property type="project" value="UniProtKB-UniRule"/>
</dbReference>
<dbReference type="PANTHER" id="PTHR33910:SF1">
    <property type="entry name" value="PROTEIN TRANSLOCASE SUBUNIT SECE"/>
    <property type="match status" value="1"/>
</dbReference>
<dbReference type="NCBIfam" id="TIGR00964">
    <property type="entry name" value="secE_bact"/>
    <property type="match status" value="1"/>
</dbReference>
<comment type="subunit">
    <text evidence="9">Component of the Sec protein translocase complex. Heterotrimer consisting of SecY, SecE and SecG subunits. The heterotrimers can form oligomers, although 1 heterotrimer is thought to be able to translocate proteins. Interacts with the ribosome. Interacts with SecDF, and other proteins may be involved. Interacts with SecA.</text>
</comment>
<dbReference type="AlphaFoldDB" id="A0A1H0RAB2"/>
<keyword evidence="7 9" id="KW-0811">Translocation</keyword>
<protein>
    <recommendedName>
        <fullName evidence="9">Protein translocase subunit SecE</fullName>
    </recommendedName>
</protein>
<evidence type="ECO:0000256" key="3">
    <source>
        <dbReference type="ARBA" id="ARBA00022475"/>
    </source>
</evidence>
<dbReference type="InterPro" id="IPR038379">
    <property type="entry name" value="SecE_sf"/>
</dbReference>
<dbReference type="GO" id="GO:0009306">
    <property type="term" value="P:protein secretion"/>
    <property type="evidence" value="ECO:0007669"/>
    <property type="project" value="UniProtKB-UniRule"/>
</dbReference>
<dbReference type="Proteomes" id="UP000199073">
    <property type="component" value="Unassembled WGS sequence"/>
</dbReference>
<dbReference type="GO" id="GO:0008320">
    <property type="term" value="F:protein transmembrane transporter activity"/>
    <property type="evidence" value="ECO:0007669"/>
    <property type="project" value="UniProtKB-UniRule"/>
</dbReference>
<dbReference type="InterPro" id="IPR005807">
    <property type="entry name" value="SecE_bac"/>
</dbReference>
<evidence type="ECO:0000256" key="2">
    <source>
        <dbReference type="ARBA" id="ARBA00022448"/>
    </source>
</evidence>
<evidence type="ECO:0000256" key="9">
    <source>
        <dbReference type="HAMAP-Rule" id="MF_00422"/>
    </source>
</evidence>
<proteinExistence type="inferred from homology"/>
<keyword evidence="8 9" id="KW-0472">Membrane</keyword>
<comment type="similarity">
    <text evidence="9">Belongs to the SecE/SEC61-gamma family.</text>
</comment>
<feature type="transmembrane region" description="Helical" evidence="9">
    <location>
        <begin position="47"/>
        <end position="66"/>
    </location>
</feature>
<evidence type="ECO:0000313" key="11">
    <source>
        <dbReference type="Proteomes" id="UP000199073"/>
    </source>
</evidence>
<dbReference type="STRING" id="91360.SAMN05660330_02235"/>
<name>A0A1H0RAB2_9BACT</name>
<gene>
    <name evidence="9" type="primary">secE</name>
    <name evidence="10" type="ORF">SAMN05660330_02235</name>
</gene>
<dbReference type="HAMAP" id="MF_00422">
    <property type="entry name" value="SecE"/>
    <property type="match status" value="1"/>
</dbReference>
<evidence type="ECO:0000313" key="10">
    <source>
        <dbReference type="EMBL" id="SDP26119.1"/>
    </source>
</evidence>
<dbReference type="GO" id="GO:0005886">
    <property type="term" value="C:plasma membrane"/>
    <property type="evidence" value="ECO:0007669"/>
    <property type="project" value="UniProtKB-SubCell"/>
</dbReference>
<keyword evidence="11" id="KW-1185">Reference proteome</keyword>
<dbReference type="InterPro" id="IPR001901">
    <property type="entry name" value="Translocase_SecE/Sec61-g"/>
</dbReference>
<dbReference type="Gene3D" id="1.20.5.1030">
    <property type="entry name" value="Preprotein translocase secy subunit"/>
    <property type="match status" value="1"/>
</dbReference>
<comment type="function">
    <text evidence="9">Essential subunit of the Sec protein translocation channel SecYEG. Clamps together the 2 halves of SecY. May contact the channel plug during translocation.</text>
</comment>
<keyword evidence="3 9" id="KW-1003">Cell membrane</keyword>
<accession>A0A1H0RAB2</accession>
<dbReference type="GO" id="GO:0006605">
    <property type="term" value="P:protein targeting"/>
    <property type="evidence" value="ECO:0007669"/>
    <property type="project" value="UniProtKB-UniRule"/>
</dbReference>
<evidence type="ECO:0000256" key="4">
    <source>
        <dbReference type="ARBA" id="ARBA00022692"/>
    </source>
</evidence>
<dbReference type="Pfam" id="PF00584">
    <property type="entry name" value="SecE"/>
    <property type="match status" value="1"/>
</dbReference>
<keyword evidence="4 9" id="KW-0812">Transmembrane</keyword>
<organism evidence="10 11">
    <name type="scientific">Desulforhopalus singaporensis</name>
    <dbReference type="NCBI Taxonomy" id="91360"/>
    <lineage>
        <taxon>Bacteria</taxon>
        <taxon>Pseudomonadati</taxon>
        <taxon>Thermodesulfobacteriota</taxon>
        <taxon>Desulfobulbia</taxon>
        <taxon>Desulfobulbales</taxon>
        <taxon>Desulfocapsaceae</taxon>
        <taxon>Desulforhopalus</taxon>
    </lineage>
</organism>
<evidence type="ECO:0000256" key="5">
    <source>
        <dbReference type="ARBA" id="ARBA00022927"/>
    </source>
</evidence>
<evidence type="ECO:0000256" key="1">
    <source>
        <dbReference type="ARBA" id="ARBA00004370"/>
    </source>
</evidence>
<keyword evidence="2 9" id="KW-0813">Transport</keyword>
<evidence type="ECO:0000256" key="6">
    <source>
        <dbReference type="ARBA" id="ARBA00022989"/>
    </source>
</evidence>
<evidence type="ECO:0000256" key="8">
    <source>
        <dbReference type="ARBA" id="ARBA00023136"/>
    </source>
</evidence>
<reference evidence="10 11" key="1">
    <citation type="submission" date="2016-10" db="EMBL/GenBank/DDBJ databases">
        <authorList>
            <person name="de Groot N.N."/>
        </authorList>
    </citation>
    <scope>NUCLEOTIDE SEQUENCE [LARGE SCALE GENOMIC DNA]</scope>
    <source>
        <strain evidence="10 11">DSM 12130</strain>
    </source>
</reference>